<evidence type="ECO:0000256" key="1">
    <source>
        <dbReference type="SAM" id="MobiDB-lite"/>
    </source>
</evidence>
<organism evidence="2 3">
    <name type="scientific">Mycena albidolilacea</name>
    <dbReference type="NCBI Taxonomy" id="1033008"/>
    <lineage>
        <taxon>Eukaryota</taxon>
        <taxon>Fungi</taxon>
        <taxon>Dikarya</taxon>
        <taxon>Basidiomycota</taxon>
        <taxon>Agaricomycotina</taxon>
        <taxon>Agaricomycetes</taxon>
        <taxon>Agaricomycetidae</taxon>
        <taxon>Agaricales</taxon>
        <taxon>Marasmiineae</taxon>
        <taxon>Mycenaceae</taxon>
        <taxon>Mycena</taxon>
    </lineage>
</organism>
<comment type="caution">
    <text evidence="2">The sequence shown here is derived from an EMBL/GenBank/DDBJ whole genome shotgun (WGS) entry which is preliminary data.</text>
</comment>
<sequence length="768" mass="84489">MASPGPREREREAGSDVDSLSGSDEFPLIPAGHRRTTRRLPPIQTTADNQLFLNSDDDSEDRGPATHCQPVRQISDHQPNPAVARCQRRPQVAGSVDGEGYAWIEAEDLREMQQDKTADCKYFFGCSTIDRTHKCRVCSKVYASGSSSSTRRLHLETVHSDIHAEIIIKYTLSVKLPEERHKELENEQAKMMNRVAFSPAAFTEQLIKVFVGNDLAINLIDNTDFRNLLLLLHPTLDDGDIPHRTKLRSLIIDAWMAYYVELKAALGAVIKVMEKDDGDLVYSDSDTDPATETSDSDAAPVMMRATRVTKKAGPICRARKTVAFIRKSGQRRDQFLEIISQGNTDSEWTIASCTRPHLLSPSPIPVAPSRLSVHTVCCARQRPAYGFFMLPLAPAAYASPPVPAYASMLVLEYPALEYPTTPPQPLLPLTRSTARTPRTSTNKRAPAWVGCVVGVDAVAGDGFVVVDAKMERCWAEEGVAMGSVDVDAPNGEASRKTRPIAAAPKTRTGTRKEIPARAARRPSRCRYRAPSPSRPAAQERHNAASRVYTLDGREHHPIHRADSRYMLMPRRVPVRRASPRPLAASALLTPSTDTNLSLPPSLLPGVVLRSISFPRVRRRPPATSQPRCMAFASSHCQPTTISSPWRSACVAKMRARSVGVLVTTGITLSSFLIPLRTTSVPPPLTPARTCIRPHLSIRPTPAPRRLPSPPAPRAFNATVNDGPTRWTKRFGVPHVRARSSAPRYTALEAMVLGSEERAPRAGVAARWA</sequence>
<evidence type="ECO:0000313" key="2">
    <source>
        <dbReference type="EMBL" id="KAJ7343988.1"/>
    </source>
</evidence>
<proteinExistence type="predicted"/>
<dbReference type="Proteomes" id="UP001218218">
    <property type="component" value="Unassembled WGS sequence"/>
</dbReference>
<feature type="compositionally biased region" description="Polar residues" evidence="1">
    <location>
        <begin position="43"/>
        <end position="53"/>
    </location>
</feature>
<accession>A0AAD7EPL1</accession>
<evidence type="ECO:0000313" key="3">
    <source>
        <dbReference type="Proteomes" id="UP001218218"/>
    </source>
</evidence>
<protein>
    <recommendedName>
        <fullName evidence="4">BED-type domain-containing protein</fullName>
    </recommendedName>
</protein>
<dbReference type="AlphaFoldDB" id="A0AAD7EPL1"/>
<dbReference type="EMBL" id="JARIHO010000022">
    <property type="protein sequence ID" value="KAJ7343988.1"/>
    <property type="molecule type" value="Genomic_DNA"/>
</dbReference>
<feature type="region of interest" description="Disordered" evidence="1">
    <location>
        <begin position="1"/>
        <end position="75"/>
    </location>
</feature>
<reference evidence="2" key="1">
    <citation type="submission" date="2023-03" db="EMBL/GenBank/DDBJ databases">
        <title>Massive genome expansion in bonnet fungi (Mycena s.s.) driven by repeated elements and novel gene families across ecological guilds.</title>
        <authorList>
            <consortium name="Lawrence Berkeley National Laboratory"/>
            <person name="Harder C.B."/>
            <person name="Miyauchi S."/>
            <person name="Viragh M."/>
            <person name="Kuo A."/>
            <person name="Thoen E."/>
            <person name="Andreopoulos B."/>
            <person name="Lu D."/>
            <person name="Skrede I."/>
            <person name="Drula E."/>
            <person name="Henrissat B."/>
            <person name="Morin E."/>
            <person name="Kohler A."/>
            <person name="Barry K."/>
            <person name="LaButti K."/>
            <person name="Morin E."/>
            <person name="Salamov A."/>
            <person name="Lipzen A."/>
            <person name="Mereny Z."/>
            <person name="Hegedus B."/>
            <person name="Baldrian P."/>
            <person name="Stursova M."/>
            <person name="Weitz H."/>
            <person name="Taylor A."/>
            <person name="Grigoriev I.V."/>
            <person name="Nagy L.G."/>
            <person name="Martin F."/>
            <person name="Kauserud H."/>
        </authorList>
    </citation>
    <scope>NUCLEOTIDE SEQUENCE</scope>
    <source>
        <strain evidence="2">CBHHK002</strain>
    </source>
</reference>
<gene>
    <name evidence="2" type="ORF">DFH08DRAFT_1081305</name>
</gene>
<feature type="region of interest" description="Disordered" evidence="1">
    <location>
        <begin position="505"/>
        <end position="542"/>
    </location>
</feature>
<feature type="compositionally biased region" description="Basic residues" evidence="1">
    <location>
        <begin position="518"/>
        <end position="527"/>
    </location>
</feature>
<evidence type="ECO:0008006" key="4">
    <source>
        <dbReference type="Google" id="ProtNLM"/>
    </source>
</evidence>
<feature type="compositionally biased region" description="Basic and acidic residues" evidence="1">
    <location>
        <begin position="1"/>
        <end position="14"/>
    </location>
</feature>
<keyword evidence="3" id="KW-1185">Reference proteome</keyword>
<name>A0AAD7EPL1_9AGAR</name>